<dbReference type="InterPro" id="IPR000719">
    <property type="entry name" value="Prot_kinase_dom"/>
</dbReference>
<dbReference type="Gramene" id="GBG76101">
    <property type="protein sequence ID" value="GBG76101"/>
    <property type="gene ID" value="CBR_g21760"/>
</dbReference>
<dbReference type="PANTHER" id="PTHR10566">
    <property type="entry name" value="CHAPERONE-ACTIVITY OF BC1 COMPLEX CABC1 -RELATED"/>
    <property type="match status" value="1"/>
</dbReference>
<proteinExistence type="inferred from homology"/>
<dbReference type="GO" id="GO:1902326">
    <property type="term" value="P:positive regulation of chlorophyll biosynthetic process"/>
    <property type="evidence" value="ECO:0007669"/>
    <property type="project" value="EnsemblPlants"/>
</dbReference>
<dbReference type="GO" id="GO:0006995">
    <property type="term" value="P:cellular response to nitrogen starvation"/>
    <property type="evidence" value="ECO:0007669"/>
    <property type="project" value="EnsemblPlants"/>
</dbReference>
<sequence length="605" mass="66429">MATTGAVCPHPKGLQLVREGEARLIAAAAVSSGSRGDVASRPQPSSVVASGVSKRCRLDRVHRDHLSKTPRDEGKRRAGNPAVKGWSLEYARLGGSCGGGGGRGGGVQLQSSFWGSSWSCCIPCSFSQQGRVSTRSRPINPSPFPSYCKGQCSGTGSLRSAVRPHCYVQSYSQKVSLDLSAKPCRLGSSSSIGQDNQRHSQRRGDRVLARVVSSASGERQLLNADDYLPREFARSSAGIELLELERGVCNPFKKYSPEGVRARAFESPGAAFAVIARGLKIVCSLGLYWANVSLDVLFGRDMEMVPYRAEQLRNLLVDLGPSFIKSGQVLANRPDIIRADYMEELCILQDDVPAFPSDIAFRMIEEDLGQPLTSVFSKISKTPVAAASLGQVYRGTLAKTGEEIAIKVQRPGIEPIIYRDLFLFRMLASFVNGYCLRKLGCNGELIVDEFAEKLLEELDYKQEARNIEDFYRNFEGDPTVKIPRVYKELSSSRVLVMEWIDGIRCTDPQAIWESGIDVNAFITIGVSSGLRQLLEFGLFHGDPHPGNIFAMRDGRIAYVDFGNVAELSQFLIFHFCSTVTCLCWPRLALDAFTDFQGYDLPTGLD</sequence>
<evidence type="ECO:0000313" key="5">
    <source>
        <dbReference type="Proteomes" id="UP000265515"/>
    </source>
</evidence>
<dbReference type="EMBL" id="BFEA01000237">
    <property type="protein sequence ID" value="GBG76101.1"/>
    <property type="molecule type" value="Genomic_DNA"/>
</dbReference>
<name>A0A388L1D7_CHABU</name>
<dbReference type="GO" id="GO:1901562">
    <property type="term" value="P:response to paraquat"/>
    <property type="evidence" value="ECO:0007669"/>
    <property type="project" value="EnsemblPlants"/>
</dbReference>
<dbReference type="GO" id="GO:0004672">
    <property type="term" value="F:protein kinase activity"/>
    <property type="evidence" value="ECO:0007669"/>
    <property type="project" value="EnsemblPlants"/>
</dbReference>
<dbReference type="GO" id="GO:0015996">
    <property type="term" value="P:chlorophyll catabolic process"/>
    <property type="evidence" value="ECO:0007669"/>
    <property type="project" value="EnsemblPlants"/>
</dbReference>
<dbReference type="GO" id="GO:0010027">
    <property type="term" value="P:thylakoid membrane organization"/>
    <property type="evidence" value="ECO:0007669"/>
    <property type="project" value="EnsemblPlants"/>
</dbReference>
<dbReference type="GO" id="GO:0080183">
    <property type="term" value="P:response to photooxidative stress"/>
    <property type="evidence" value="ECO:0007669"/>
    <property type="project" value="EnsemblPlants"/>
</dbReference>
<dbReference type="Pfam" id="PF03109">
    <property type="entry name" value="ABC1"/>
    <property type="match status" value="1"/>
</dbReference>
<dbReference type="PANTHER" id="PTHR10566:SF53">
    <property type="entry name" value="PROTEIN ACTIVITY OF BC1 COMPLEX KINASE 1, CHLOROPLASTIC"/>
    <property type="match status" value="1"/>
</dbReference>
<dbReference type="GO" id="GO:0009507">
    <property type="term" value="C:chloroplast"/>
    <property type="evidence" value="ECO:0007669"/>
    <property type="project" value="EnsemblPlants"/>
</dbReference>
<dbReference type="AlphaFoldDB" id="A0A388L1D7"/>
<feature type="domain" description="Protein kinase" evidence="3">
    <location>
        <begin position="378"/>
        <end position="605"/>
    </location>
</feature>
<comment type="caution">
    <text evidence="4">The sequence shown here is derived from an EMBL/GenBank/DDBJ whole genome shotgun (WGS) entry which is preliminary data.</text>
</comment>
<dbReference type="GO" id="GO:0080177">
    <property type="term" value="P:plastoglobule organization"/>
    <property type="evidence" value="ECO:0007669"/>
    <property type="project" value="EnsemblPlants"/>
</dbReference>
<dbReference type="STRING" id="69332.A0A388L1D7"/>
<feature type="region of interest" description="Disordered" evidence="2">
    <location>
        <begin position="59"/>
        <end position="80"/>
    </location>
</feature>
<dbReference type="SUPFAM" id="SSF56112">
    <property type="entry name" value="Protein kinase-like (PK-like)"/>
    <property type="match status" value="1"/>
</dbReference>
<dbReference type="GO" id="GO:0005524">
    <property type="term" value="F:ATP binding"/>
    <property type="evidence" value="ECO:0007669"/>
    <property type="project" value="InterPro"/>
</dbReference>
<dbReference type="Proteomes" id="UP000265515">
    <property type="component" value="Unassembled WGS sequence"/>
</dbReference>
<dbReference type="InterPro" id="IPR050154">
    <property type="entry name" value="UbiB_kinase"/>
</dbReference>
<dbReference type="InterPro" id="IPR004147">
    <property type="entry name" value="ABC1_dom"/>
</dbReference>
<evidence type="ECO:0000313" key="4">
    <source>
        <dbReference type="EMBL" id="GBG76101.1"/>
    </source>
</evidence>
<dbReference type="InterPro" id="IPR011009">
    <property type="entry name" value="Kinase-like_dom_sf"/>
</dbReference>
<dbReference type="Gene3D" id="1.10.510.10">
    <property type="entry name" value="Transferase(Phosphotransferase) domain 1"/>
    <property type="match status" value="1"/>
</dbReference>
<accession>A0A388L1D7</accession>
<dbReference type="OrthoDB" id="427480at2759"/>
<evidence type="ECO:0000256" key="1">
    <source>
        <dbReference type="ARBA" id="ARBA00009670"/>
    </source>
</evidence>
<dbReference type="GO" id="GO:0010114">
    <property type="term" value="P:response to red light"/>
    <property type="evidence" value="ECO:0007669"/>
    <property type="project" value="EnsemblPlants"/>
</dbReference>
<organism evidence="4 5">
    <name type="scientific">Chara braunii</name>
    <name type="common">Braun's stonewort</name>
    <dbReference type="NCBI Taxonomy" id="69332"/>
    <lineage>
        <taxon>Eukaryota</taxon>
        <taxon>Viridiplantae</taxon>
        <taxon>Streptophyta</taxon>
        <taxon>Charophyceae</taxon>
        <taxon>Charales</taxon>
        <taxon>Characeae</taxon>
        <taxon>Chara</taxon>
    </lineage>
</organism>
<comment type="similarity">
    <text evidence="1">Belongs to the protein kinase superfamily. ADCK protein kinase family.</text>
</comment>
<dbReference type="GO" id="GO:0009767">
    <property type="term" value="P:photosynthetic electron transport chain"/>
    <property type="evidence" value="ECO:0007669"/>
    <property type="project" value="EnsemblPlants"/>
</dbReference>
<dbReference type="GO" id="GO:0009637">
    <property type="term" value="P:response to blue light"/>
    <property type="evidence" value="ECO:0007669"/>
    <property type="project" value="EnsemblPlants"/>
</dbReference>
<dbReference type="CDD" id="cd05121">
    <property type="entry name" value="ABC1_ADCK3-like"/>
    <property type="match status" value="1"/>
</dbReference>
<evidence type="ECO:0000259" key="3">
    <source>
        <dbReference type="PROSITE" id="PS50011"/>
    </source>
</evidence>
<feature type="region of interest" description="Disordered" evidence="2">
    <location>
        <begin position="33"/>
        <end position="52"/>
    </location>
</feature>
<dbReference type="GO" id="GO:0031540">
    <property type="term" value="P:regulation of anthocyanin biosynthetic process"/>
    <property type="evidence" value="ECO:0007669"/>
    <property type="project" value="EnsemblPlants"/>
</dbReference>
<keyword evidence="5" id="KW-1185">Reference proteome</keyword>
<feature type="compositionally biased region" description="Basic and acidic residues" evidence="2">
    <location>
        <begin position="59"/>
        <end position="76"/>
    </location>
</feature>
<reference evidence="4 5" key="1">
    <citation type="journal article" date="2018" name="Cell">
        <title>The Chara Genome: Secondary Complexity and Implications for Plant Terrestrialization.</title>
        <authorList>
            <person name="Nishiyama T."/>
            <person name="Sakayama H."/>
            <person name="Vries J.D."/>
            <person name="Buschmann H."/>
            <person name="Saint-Marcoux D."/>
            <person name="Ullrich K.K."/>
            <person name="Haas F.B."/>
            <person name="Vanderstraeten L."/>
            <person name="Becker D."/>
            <person name="Lang D."/>
            <person name="Vosolsobe S."/>
            <person name="Rombauts S."/>
            <person name="Wilhelmsson P.K.I."/>
            <person name="Janitza P."/>
            <person name="Kern R."/>
            <person name="Heyl A."/>
            <person name="Rumpler F."/>
            <person name="Villalobos L.I.A.C."/>
            <person name="Clay J.M."/>
            <person name="Skokan R."/>
            <person name="Toyoda A."/>
            <person name="Suzuki Y."/>
            <person name="Kagoshima H."/>
            <person name="Schijlen E."/>
            <person name="Tajeshwar N."/>
            <person name="Catarino B."/>
            <person name="Hetherington A.J."/>
            <person name="Saltykova A."/>
            <person name="Bonnot C."/>
            <person name="Breuninger H."/>
            <person name="Symeonidi A."/>
            <person name="Radhakrishnan G.V."/>
            <person name="Van Nieuwerburgh F."/>
            <person name="Deforce D."/>
            <person name="Chang C."/>
            <person name="Karol K.G."/>
            <person name="Hedrich R."/>
            <person name="Ulvskov P."/>
            <person name="Glockner G."/>
            <person name="Delwiche C.F."/>
            <person name="Petrasek J."/>
            <person name="Van de Peer Y."/>
            <person name="Friml J."/>
            <person name="Beilby M."/>
            <person name="Dolan L."/>
            <person name="Kohara Y."/>
            <person name="Sugano S."/>
            <person name="Fujiyama A."/>
            <person name="Delaux P.-M."/>
            <person name="Quint M."/>
            <person name="TheiBen G."/>
            <person name="Hagemann M."/>
            <person name="Harholt J."/>
            <person name="Dunand C."/>
            <person name="Zachgo S."/>
            <person name="Langdale J."/>
            <person name="Maumus F."/>
            <person name="Straeten D.V.D."/>
            <person name="Gould S.B."/>
            <person name="Rensing S.A."/>
        </authorList>
    </citation>
    <scope>NUCLEOTIDE SEQUENCE [LARGE SCALE GENOMIC DNA]</scope>
    <source>
        <strain evidence="4 5">S276</strain>
    </source>
</reference>
<evidence type="ECO:0000256" key="2">
    <source>
        <dbReference type="SAM" id="MobiDB-lite"/>
    </source>
</evidence>
<dbReference type="GO" id="GO:0010109">
    <property type="term" value="P:regulation of photosynthesis"/>
    <property type="evidence" value="ECO:0007669"/>
    <property type="project" value="EnsemblPlants"/>
</dbReference>
<dbReference type="GO" id="GO:1904143">
    <property type="term" value="P:positive regulation of carotenoid biosynthetic process"/>
    <property type="evidence" value="ECO:0007669"/>
    <property type="project" value="EnsemblPlants"/>
</dbReference>
<protein>
    <recommendedName>
        <fullName evidence="3">Protein kinase domain-containing protein</fullName>
    </recommendedName>
</protein>
<dbReference type="PROSITE" id="PS50011">
    <property type="entry name" value="PROTEIN_KINASE_DOM"/>
    <property type="match status" value="1"/>
</dbReference>
<gene>
    <name evidence="4" type="ORF">CBR_g21760</name>
</gene>
<dbReference type="GO" id="GO:0009414">
    <property type="term" value="P:response to water deprivation"/>
    <property type="evidence" value="ECO:0007669"/>
    <property type="project" value="EnsemblPlants"/>
</dbReference>